<feature type="domain" description="ABC transmembrane type-1" evidence="9">
    <location>
        <begin position="56"/>
        <end position="132"/>
    </location>
</feature>
<protein>
    <submittedName>
        <fullName evidence="10">Putative ABC transporter permease protein</fullName>
    </submittedName>
</protein>
<dbReference type="PANTHER" id="PTHR43357">
    <property type="entry name" value="INNER MEMBRANE ABC TRANSPORTER PERMEASE PROTEIN YDCV"/>
    <property type="match status" value="1"/>
</dbReference>
<keyword evidence="6 8" id="KW-1133">Transmembrane helix</keyword>
<evidence type="ECO:0000259" key="9">
    <source>
        <dbReference type="PROSITE" id="PS50928"/>
    </source>
</evidence>
<evidence type="ECO:0000313" key="10">
    <source>
        <dbReference type="EMBL" id="KUK46346.1"/>
    </source>
</evidence>
<feature type="non-terminal residue" evidence="10">
    <location>
        <position position="132"/>
    </location>
</feature>
<sequence length="132" mass="14766">MKNSRRQVFYIVGLVPILFLLAFYVLPLGVVFEKAVQGVQQTLQRADLLSKIGKPLGFTIYQAILSTLLTVLVGFPIAYVFTHFDFKGKKFFNMAVTLPFILPTVVVAAAFNSLLGSHGWLNLLLMNIFNLQ</sequence>
<name>A0A124FN02_9CHLR</name>
<dbReference type="Proteomes" id="UP000064249">
    <property type="component" value="Unassembled WGS sequence"/>
</dbReference>
<evidence type="ECO:0000256" key="7">
    <source>
        <dbReference type="ARBA" id="ARBA00023136"/>
    </source>
</evidence>
<reference evidence="10 11" key="1">
    <citation type="journal article" date="2015" name="MBio">
        <title>Genome-Resolved Metagenomic Analysis Reveals Roles for Candidate Phyla and Other Microbial Community Members in Biogeochemical Transformations in Oil Reservoirs.</title>
        <authorList>
            <person name="Hu P."/>
            <person name="Tom L."/>
            <person name="Singh A."/>
            <person name="Thomas B.C."/>
            <person name="Baker B.J."/>
            <person name="Piceno Y.M."/>
            <person name="Andersen G.L."/>
            <person name="Banfield J.F."/>
        </authorList>
    </citation>
    <scope>NUCLEOTIDE SEQUENCE [LARGE SCALE GENOMIC DNA]</scope>
    <source>
        <strain evidence="10">46_16</strain>
    </source>
</reference>
<dbReference type="EMBL" id="LGFU01000037">
    <property type="protein sequence ID" value="KUK46346.1"/>
    <property type="molecule type" value="Genomic_DNA"/>
</dbReference>
<feature type="transmembrane region" description="Helical" evidence="8">
    <location>
        <begin position="7"/>
        <end position="26"/>
    </location>
</feature>
<dbReference type="GO" id="GO:0055085">
    <property type="term" value="P:transmembrane transport"/>
    <property type="evidence" value="ECO:0007669"/>
    <property type="project" value="InterPro"/>
</dbReference>
<dbReference type="GO" id="GO:0005886">
    <property type="term" value="C:plasma membrane"/>
    <property type="evidence" value="ECO:0007669"/>
    <property type="project" value="UniProtKB-SubCell"/>
</dbReference>
<dbReference type="PANTHER" id="PTHR43357:SF4">
    <property type="entry name" value="INNER MEMBRANE ABC TRANSPORTER PERMEASE PROTEIN YDCV"/>
    <property type="match status" value="1"/>
</dbReference>
<evidence type="ECO:0000256" key="8">
    <source>
        <dbReference type="SAM" id="Phobius"/>
    </source>
</evidence>
<proteinExistence type="predicted"/>
<evidence type="ECO:0000256" key="2">
    <source>
        <dbReference type="ARBA" id="ARBA00022448"/>
    </source>
</evidence>
<dbReference type="SUPFAM" id="SSF161098">
    <property type="entry name" value="MetI-like"/>
    <property type="match status" value="1"/>
</dbReference>
<gene>
    <name evidence="10" type="ORF">XD73_0789</name>
</gene>
<evidence type="ECO:0000256" key="6">
    <source>
        <dbReference type="ARBA" id="ARBA00022989"/>
    </source>
</evidence>
<keyword evidence="5 8" id="KW-0812">Transmembrane</keyword>
<evidence type="ECO:0000256" key="1">
    <source>
        <dbReference type="ARBA" id="ARBA00004429"/>
    </source>
</evidence>
<evidence type="ECO:0000256" key="5">
    <source>
        <dbReference type="ARBA" id="ARBA00022692"/>
    </source>
</evidence>
<dbReference type="Gene3D" id="1.10.3720.10">
    <property type="entry name" value="MetI-like"/>
    <property type="match status" value="1"/>
</dbReference>
<comment type="subcellular location">
    <subcellularLocation>
        <location evidence="1">Cell inner membrane</location>
        <topology evidence="1">Multi-pass membrane protein</topology>
    </subcellularLocation>
</comment>
<keyword evidence="2" id="KW-0813">Transport</keyword>
<keyword evidence="7 8" id="KW-0472">Membrane</keyword>
<keyword evidence="3" id="KW-1003">Cell membrane</keyword>
<feature type="transmembrane region" description="Helical" evidence="8">
    <location>
        <begin position="91"/>
        <end position="115"/>
    </location>
</feature>
<dbReference type="AlphaFoldDB" id="A0A124FN02"/>
<evidence type="ECO:0000256" key="4">
    <source>
        <dbReference type="ARBA" id="ARBA00022519"/>
    </source>
</evidence>
<keyword evidence="4" id="KW-0997">Cell inner membrane</keyword>
<dbReference type="PROSITE" id="PS50928">
    <property type="entry name" value="ABC_TM1"/>
    <property type="match status" value="1"/>
</dbReference>
<evidence type="ECO:0000256" key="3">
    <source>
        <dbReference type="ARBA" id="ARBA00022475"/>
    </source>
</evidence>
<dbReference type="InterPro" id="IPR035906">
    <property type="entry name" value="MetI-like_sf"/>
</dbReference>
<comment type="caution">
    <text evidence="10">The sequence shown here is derived from an EMBL/GenBank/DDBJ whole genome shotgun (WGS) entry which is preliminary data.</text>
</comment>
<dbReference type="CDD" id="cd06261">
    <property type="entry name" value="TM_PBP2"/>
    <property type="match status" value="1"/>
</dbReference>
<dbReference type="InterPro" id="IPR000515">
    <property type="entry name" value="MetI-like"/>
</dbReference>
<feature type="transmembrane region" description="Helical" evidence="8">
    <location>
        <begin position="58"/>
        <end position="79"/>
    </location>
</feature>
<accession>A0A124FN02</accession>
<evidence type="ECO:0000313" key="11">
    <source>
        <dbReference type="Proteomes" id="UP000064249"/>
    </source>
</evidence>
<organism evidence="10 11">
    <name type="scientific">Anaerolinea thermophila</name>
    <dbReference type="NCBI Taxonomy" id="167964"/>
    <lineage>
        <taxon>Bacteria</taxon>
        <taxon>Bacillati</taxon>
        <taxon>Chloroflexota</taxon>
        <taxon>Anaerolineae</taxon>
        <taxon>Anaerolineales</taxon>
        <taxon>Anaerolineaceae</taxon>
        <taxon>Anaerolinea</taxon>
    </lineage>
</organism>